<keyword evidence="4" id="KW-1185">Reference proteome</keyword>
<proteinExistence type="inferred from homology"/>
<dbReference type="AlphaFoldDB" id="A0AAJ7FRG9"/>
<dbReference type="SUPFAM" id="SSF56327">
    <property type="entry name" value="LDH C-terminal domain-like"/>
    <property type="match status" value="1"/>
</dbReference>
<dbReference type="GO" id="GO:0016615">
    <property type="term" value="F:malate dehydrogenase activity"/>
    <property type="evidence" value="ECO:0007669"/>
    <property type="project" value="InterPro"/>
</dbReference>
<feature type="domain" description="Lactate/malate dehydrogenase C-terminal" evidence="3">
    <location>
        <begin position="185"/>
        <end position="332"/>
    </location>
</feature>
<dbReference type="Pfam" id="PF02866">
    <property type="entry name" value="Ldh_1_C"/>
    <property type="match status" value="1"/>
</dbReference>
<dbReference type="Gene3D" id="3.90.110.10">
    <property type="entry name" value="Lactate dehydrogenase/glycoside hydrolase, family 4, C-terminal"/>
    <property type="match status" value="1"/>
</dbReference>
<protein>
    <submittedName>
        <fullName evidence="5">Malate dehydrogenase, cytoplasmic-like isoform X1</fullName>
    </submittedName>
</protein>
<evidence type="ECO:0000256" key="1">
    <source>
        <dbReference type="ARBA" id="ARBA00009613"/>
    </source>
</evidence>
<dbReference type="GO" id="GO:0006108">
    <property type="term" value="P:malate metabolic process"/>
    <property type="evidence" value="ECO:0007669"/>
    <property type="project" value="InterPro"/>
</dbReference>
<organism evidence="4 5">
    <name type="scientific">Cephus cinctus</name>
    <name type="common">Wheat stem sawfly</name>
    <dbReference type="NCBI Taxonomy" id="211228"/>
    <lineage>
        <taxon>Eukaryota</taxon>
        <taxon>Metazoa</taxon>
        <taxon>Ecdysozoa</taxon>
        <taxon>Arthropoda</taxon>
        <taxon>Hexapoda</taxon>
        <taxon>Insecta</taxon>
        <taxon>Pterygota</taxon>
        <taxon>Neoptera</taxon>
        <taxon>Endopterygota</taxon>
        <taxon>Hymenoptera</taxon>
        <taxon>Cephoidea</taxon>
        <taxon>Cephidae</taxon>
        <taxon>Cephus</taxon>
    </lineage>
</organism>
<dbReference type="GO" id="GO:0016616">
    <property type="term" value="F:oxidoreductase activity, acting on the CH-OH group of donors, NAD or NADP as acceptor"/>
    <property type="evidence" value="ECO:0007669"/>
    <property type="project" value="InterPro"/>
</dbReference>
<sequence length="342" mass="38724">MNLKDLLEEEKRVVINPLQDENPPLLVVITEGSTTLARALIYRILIDETFGPNQSIHFILYDSLNFLAFLESTAIEITACAPNLLEGISYSADSSIAFKDADVVFSIGRARGYEFTKNERRESFFEEYIHVAKIHGEAIERFSKKDVKIITLGYTAARIILQFAKSIPPENITALSLLTLKITAALIAAKANRHPSEVINLITWGVNGENSLPDYRYAKFRDGKFVEEEIKNDVWLKKNLIKGVRSASGRSWYSRSSAYALADHCKLLWNDTPKGEWTCMAIYSDNSYGVPTGIFFSFPVYCQNRKYKIVQGLDVSENLKKYMKETARIINEESSIALNAHR</sequence>
<dbReference type="InterPro" id="IPR022383">
    <property type="entry name" value="Lactate/malate_DH_C"/>
</dbReference>
<dbReference type="PANTHER" id="PTHR23382">
    <property type="entry name" value="MALATE DEHYDROGENASE"/>
    <property type="match status" value="1"/>
</dbReference>
<evidence type="ECO:0000256" key="2">
    <source>
        <dbReference type="ARBA" id="ARBA00023002"/>
    </source>
</evidence>
<dbReference type="SUPFAM" id="SSF51735">
    <property type="entry name" value="NAD(P)-binding Rossmann-fold domains"/>
    <property type="match status" value="1"/>
</dbReference>
<comment type="similarity">
    <text evidence="1">Belongs to the LDH/MDH superfamily. MDH type 2 family.</text>
</comment>
<keyword evidence="2" id="KW-0560">Oxidoreductase</keyword>
<gene>
    <name evidence="5" type="primary">LOC107272226</name>
</gene>
<dbReference type="InterPro" id="IPR015955">
    <property type="entry name" value="Lactate_DH/Glyco_Ohase_4_C"/>
</dbReference>
<evidence type="ECO:0000313" key="4">
    <source>
        <dbReference type="Proteomes" id="UP000694920"/>
    </source>
</evidence>
<accession>A0AAJ7FRG9</accession>
<dbReference type="Gene3D" id="3.40.50.720">
    <property type="entry name" value="NAD(P)-binding Rossmann-like Domain"/>
    <property type="match status" value="1"/>
</dbReference>
<dbReference type="Proteomes" id="UP000694920">
    <property type="component" value="Unplaced"/>
</dbReference>
<dbReference type="RefSeq" id="XP_015604645.1">
    <property type="nucleotide sequence ID" value="XM_015749159.2"/>
</dbReference>
<reference evidence="5" key="1">
    <citation type="submission" date="2025-08" db="UniProtKB">
        <authorList>
            <consortium name="RefSeq"/>
        </authorList>
    </citation>
    <scope>IDENTIFICATION</scope>
</reference>
<evidence type="ECO:0000313" key="5">
    <source>
        <dbReference type="RefSeq" id="XP_015604645.1"/>
    </source>
</evidence>
<dbReference type="KEGG" id="ccin:107272226"/>
<dbReference type="InterPro" id="IPR036291">
    <property type="entry name" value="NAD(P)-bd_dom_sf"/>
</dbReference>
<dbReference type="InterPro" id="IPR010945">
    <property type="entry name" value="Malate_DH_type2"/>
</dbReference>
<dbReference type="GeneID" id="107272226"/>
<name>A0AAJ7FRG9_CEPCN</name>
<evidence type="ECO:0000259" key="3">
    <source>
        <dbReference type="Pfam" id="PF02866"/>
    </source>
</evidence>